<dbReference type="PANTHER" id="PTHR42685:SF22">
    <property type="entry name" value="CONDITIONED MEDIUM FACTOR RECEPTOR 1"/>
    <property type="match status" value="1"/>
</dbReference>
<feature type="domain" description="FAD-binding" evidence="1">
    <location>
        <begin position="7"/>
        <end position="178"/>
    </location>
</feature>
<dbReference type="Gene3D" id="3.50.50.60">
    <property type="entry name" value="FAD/NAD(P)-binding domain"/>
    <property type="match status" value="1"/>
</dbReference>
<evidence type="ECO:0000313" key="3">
    <source>
        <dbReference type="Proteomes" id="UP000478483"/>
    </source>
</evidence>
<dbReference type="RefSeq" id="WP_118413550.1">
    <property type="nucleotide sequence ID" value="NZ_QRPI01000033.1"/>
</dbReference>
<dbReference type="InterPro" id="IPR036188">
    <property type="entry name" value="FAD/NAD-bd_sf"/>
</dbReference>
<dbReference type="Pfam" id="PF01494">
    <property type="entry name" value="FAD_binding_3"/>
    <property type="match status" value="1"/>
</dbReference>
<proteinExistence type="predicted"/>
<dbReference type="PRINTS" id="PR00420">
    <property type="entry name" value="RNGMNOXGNASE"/>
</dbReference>
<dbReference type="PANTHER" id="PTHR42685">
    <property type="entry name" value="GERANYLGERANYL DIPHOSPHATE REDUCTASE"/>
    <property type="match status" value="1"/>
</dbReference>
<sequence length="366" mass="41418">MTIKEKYDAIVVGAGPAGAMCAFKLAKAGKEVLLVERAKMPRNKVCTGMIAIDSIQIIEKEIGEFPKSLCVWPFNYKGFKYKMAKGAPVINMGIPEDEICYSVRRSEYDHWLTLEASKKGATVVDNCAFISIQEKTKDSVTVRLLQTRYNGEKRFVTVKTDYLIAADGMDSLLRKTLFPEREEITKCFCRQDYYLGDCDLDPEHYYYFRYNTAVEEPVWTFRKDDSIVIGYVAYPANVLEEKRAKILDYFVNTHGLSIGELQFSEVCCESTNFTVKKMKNGKLDFVFGCEDAPILFVGEAGEMMDSMSAGIAVAMESGCHAAEAIVAFGEKKEASLIDTYKEISKDMIDHITGTWQAFYNRFGRFF</sequence>
<dbReference type="InterPro" id="IPR050407">
    <property type="entry name" value="Geranylgeranyl_reductase"/>
</dbReference>
<evidence type="ECO:0000259" key="1">
    <source>
        <dbReference type="Pfam" id="PF01494"/>
    </source>
</evidence>
<dbReference type="GO" id="GO:0071949">
    <property type="term" value="F:FAD binding"/>
    <property type="evidence" value="ECO:0007669"/>
    <property type="project" value="InterPro"/>
</dbReference>
<dbReference type="Proteomes" id="UP000478483">
    <property type="component" value="Unassembled WGS sequence"/>
</dbReference>
<comment type="caution">
    <text evidence="2">The sequence shown here is derived from an EMBL/GenBank/DDBJ whole genome shotgun (WGS) entry which is preliminary data.</text>
</comment>
<protein>
    <submittedName>
        <fullName evidence="2">FAD-binding protein</fullName>
    </submittedName>
</protein>
<dbReference type="SUPFAM" id="SSF51905">
    <property type="entry name" value="FAD/NAD(P)-binding domain"/>
    <property type="match status" value="1"/>
</dbReference>
<reference evidence="2 3" key="1">
    <citation type="journal article" date="2019" name="Nat. Med.">
        <title>A library of human gut bacterial isolates paired with longitudinal multiomics data enables mechanistic microbiome research.</title>
        <authorList>
            <person name="Poyet M."/>
            <person name="Groussin M."/>
            <person name="Gibbons S.M."/>
            <person name="Avila-Pacheco J."/>
            <person name="Jiang X."/>
            <person name="Kearney S.M."/>
            <person name="Perrotta A.R."/>
            <person name="Berdy B."/>
            <person name="Zhao S."/>
            <person name="Lieberman T.D."/>
            <person name="Swanson P.K."/>
            <person name="Smith M."/>
            <person name="Roesemann S."/>
            <person name="Alexander J.E."/>
            <person name="Rich S.A."/>
            <person name="Livny J."/>
            <person name="Vlamakis H."/>
            <person name="Clish C."/>
            <person name="Bullock K."/>
            <person name="Deik A."/>
            <person name="Scott J."/>
            <person name="Pierce K.A."/>
            <person name="Xavier R.J."/>
            <person name="Alm E.J."/>
        </authorList>
    </citation>
    <scope>NUCLEOTIDE SEQUENCE [LARGE SCALE GENOMIC DNA]</scope>
    <source>
        <strain evidence="2 3">BIOML-A1</strain>
    </source>
</reference>
<evidence type="ECO:0000313" key="2">
    <source>
        <dbReference type="EMBL" id="MTR87022.1"/>
    </source>
</evidence>
<dbReference type="EMBL" id="WNAJ01000036">
    <property type="protein sequence ID" value="MTR87022.1"/>
    <property type="molecule type" value="Genomic_DNA"/>
</dbReference>
<dbReference type="AlphaFoldDB" id="A0A6L6LCB6"/>
<organism evidence="2 3">
    <name type="scientific">Roseburia intestinalis</name>
    <dbReference type="NCBI Taxonomy" id="166486"/>
    <lineage>
        <taxon>Bacteria</taxon>
        <taxon>Bacillati</taxon>
        <taxon>Bacillota</taxon>
        <taxon>Clostridia</taxon>
        <taxon>Lachnospirales</taxon>
        <taxon>Lachnospiraceae</taxon>
        <taxon>Roseburia</taxon>
    </lineage>
</organism>
<dbReference type="InterPro" id="IPR002938">
    <property type="entry name" value="FAD-bd"/>
</dbReference>
<gene>
    <name evidence="2" type="ORF">GMD50_18715</name>
</gene>
<accession>A0A6L6LCB6</accession>
<name>A0A6L6LCB6_9FIRM</name>